<evidence type="ECO:0000256" key="5">
    <source>
        <dbReference type="ARBA" id="ARBA00023004"/>
    </source>
</evidence>
<gene>
    <name evidence="10" type="ORF">LXT12_01595</name>
</gene>
<feature type="chain" id="PRO_5045325665" description="High-potential iron-sulfur protein" evidence="8">
    <location>
        <begin position="24"/>
        <end position="100"/>
    </location>
</feature>
<evidence type="ECO:0000256" key="3">
    <source>
        <dbReference type="ARBA" id="ARBA00022723"/>
    </source>
</evidence>
<evidence type="ECO:0000256" key="4">
    <source>
        <dbReference type="ARBA" id="ARBA00022982"/>
    </source>
</evidence>
<organism evidence="10 11">
    <name type="scientific">Pelomonas caseinilytica</name>
    <dbReference type="NCBI Taxonomy" id="2906763"/>
    <lineage>
        <taxon>Bacteria</taxon>
        <taxon>Pseudomonadati</taxon>
        <taxon>Pseudomonadota</taxon>
        <taxon>Betaproteobacteria</taxon>
        <taxon>Burkholderiales</taxon>
        <taxon>Sphaerotilaceae</taxon>
        <taxon>Roseateles</taxon>
    </lineage>
</organism>
<evidence type="ECO:0000256" key="6">
    <source>
        <dbReference type="ARBA" id="ARBA00023014"/>
    </source>
</evidence>
<dbReference type="SUPFAM" id="SSF57652">
    <property type="entry name" value="HIPIP (high potential iron protein)"/>
    <property type="match status" value="1"/>
</dbReference>
<evidence type="ECO:0000313" key="11">
    <source>
        <dbReference type="Proteomes" id="UP001201463"/>
    </source>
</evidence>
<dbReference type="Pfam" id="PF01355">
    <property type="entry name" value="HIPIP"/>
    <property type="match status" value="1"/>
</dbReference>
<keyword evidence="3 7" id="KW-0479">Metal-binding</keyword>
<evidence type="ECO:0000256" key="7">
    <source>
        <dbReference type="RuleBase" id="RU000620"/>
    </source>
</evidence>
<keyword evidence="1 7" id="KW-0813">Transport</keyword>
<keyword evidence="8" id="KW-0732">Signal</keyword>
<comment type="function">
    <text evidence="7">Specific class of high-redox-potential 4Fe-4S ferredoxins. Functions in anaerobic electron transport in most purple and in some other photosynthetic bacteria and in at least one genus (Paracoccus) of halophilic, denitrifying bacteria.</text>
</comment>
<keyword evidence="2 7" id="KW-0004">4Fe-4S</keyword>
<protein>
    <recommendedName>
        <fullName evidence="7">High-potential iron-sulfur protein</fullName>
        <shortName evidence="7">HiPIP</shortName>
    </recommendedName>
</protein>
<comment type="subunit">
    <text evidence="7">Homodimer.</text>
</comment>
<dbReference type="EMBL" id="JAJTWT010000001">
    <property type="protein sequence ID" value="MCE4535953.1"/>
    <property type="molecule type" value="Genomic_DNA"/>
</dbReference>
<dbReference type="RefSeq" id="WP_233388795.1">
    <property type="nucleotide sequence ID" value="NZ_JAJTWT010000001.1"/>
</dbReference>
<comment type="caution">
    <text evidence="10">The sequence shown here is derived from an EMBL/GenBank/DDBJ whole genome shotgun (WGS) entry which is preliminary data.</text>
</comment>
<dbReference type="Gene3D" id="4.10.490.10">
    <property type="entry name" value="High potential iron-sulphur protein"/>
    <property type="match status" value="1"/>
</dbReference>
<keyword evidence="11" id="KW-1185">Reference proteome</keyword>
<reference evidence="10 11" key="1">
    <citation type="submission" date="2021-12" db="EMBL/GenBank/DDBJ databases">
        <title>Genome seq of p7.</title>
        <authorList>
            <person name="Seo T."/>
        </authorList>
    </citation>
    <scope>NUCLEOTIDE SEQUENCE [LARGE SCALE GENOMIC DNA]</scope>
    <source>
        <strain evidence="10 11">P7</strain>
    </source>
</reference>
<evidence type="ECO:0000256" key="8">
    <source>
        <dbReference type="SAM" id="SignalP"/>
    </source>
</evidence>
<dbReference type="Proteomes" id="UP001201463">
    <property type="component" value="Unassembled WGS sequence"/>
</dbReference>
<dbReference type="InterPro" id="IPR000170">
    <property type="entry name" value="High_potential_FeS_prot"/>
</dbReference>
<sequence>MGTLSRRRLIQLVPLLGAGLARAQSQPLLQEGDDEAKAVDYHADAAKVDRAKSPKYAPGQTCANCSLYAPDGDKPSGGCGLFYGKDVLAKGWCNAWEKKA</sequence>
<keyword evidence="6 7" id="KW-0411">Iron-sulfur</keyword>
<dbReference type="PROSITE" id="PS51373">
    <property type="entry name" value="HIPIP"/>
    <property type="match status" value="1"/>
</dbReference>
<evidence type="ECO:0000256" key="1">
    <source>
        <dbReference type="ARBA" id="ARBA00022448"/>
    </source>
</evidence>
<feature type="domain" description="High potential iron-sulfur proteins family profile" evidence="9">
    <location>
        <begin position="23"/>
        <end position="100"/>
    </location>
</feature>
<evidence type="ECO:0000259" key="9">
    <source>
        <dbReference type="PROSITE" id="PS51373"/>
    </source>
</evidence>
<evidence type="ECO:0000313" key="10">
    <source>
        <dbReference type="EMBL" id="MCE4535953.1"/>
    </source>
</evidence>
<dbReference type="InterPro" id="IPR036369">
    <property type="entry name" value="HIPIP_sf"/>
</dbReference>
<proteinExistence type="inferred from homology"/>
<evidence type="ECO:0000256" key="2">
    <source>
        <dbReference type="ARBA" id="ARBA00022485"/>
    </source>
</evidence>
<name>A0ABS8XAR6_9BURK</name>
<feature type="signal peptide" evidence="8">
    <location>
        <begin position="1"/>
        <end position="23"/>
    </location>
</feature>
<keyword evidence="5 7" id="KW-0408">Iron</keyword>
<comment type="similarity">
    <text evidence="7">Belongs to the high-potential iron-sulfur protein (HiPIP) family.</text>
</comment>
<accession>A0ABS8XAR6</accession>
<keyword evidence="4 7" id="KW-0249">Electron transport</keyword>